<keyword evidence="1" id="KW-0479">Metal-binding</keyword>
<feature type="domain" description="RING-type" evidence="5">
    <location>
        <begin position="10"/>
        <end position="53"/>
    </location>
</feature>
<reference evidence="6 7" key="1">
    <citation type="submission" date="2014-04" db="EMBL/GenBank/DDBJ databases">
        <title>Evolutionary Origins and Diversification of the Mycorrhizal Mutualists.</title>
        <authorList>
            <consortium name="DOE Joint Genome Institute"/>
            <consortium name="Mycorrhizal Genomics Consortium"/>
            <person name="Kohler A."/>
            <person name="Kuo A."/>
            <person name="Nagy L.G."/>
            <person name="Floudas D."/>
            <person name="Copeland A."/>
            <person name="Barry K.W."/>
            <person name="Cichocki N."/>
            <person name="Veneault-Fourrey C."/>
            <person name="LaButti K."/>
            <person name="Lindquist E.A."/>
            <person name="Lipzen A."/>
            <person name="Lundell T."/>
            <person name="Morin E."/>
            <person name="Murat C."/>
            <person name="Riley R."/>
            <person name="Ohm R."/>
            <person name="Sun H."/>
            <person name="Tunlid A."/>
            <person name="Henrissat B."/>
            <person name="Grigoriev I.V."/>
            <person name="Hibbett D.S."/>
            <person name="Martin F."/>
        </authorList>
    </citation>
    <scope>NUCLEOTIDE SEQUENCE [LARGE SCALE GENOMIC DNA]</scope>
    <source>
        <strain evidence="6 7">MD-312</strain>
    </source>
</reference>
<dbReference type="PROSITE" id="PS00518">
    <property type="entry name" value="ZF_RING_1"/>
    <property type="match status" value="1"/>
</dbReference>
<dbReference type="HOGENOM" id="CLU_093946_0_0_1"/>
<dbReference type="PROSITE" id="PS50089">
    <property type="entry name" value="ZF_RING_2"/>
    <property type="match status" value="1"/>
</dbReference>
<accession>A0A0C9VVW3</accession>
<keyword evidence="3" id="KW-0862">Zinc</keyword>
<dbReference type="Pfam" id="PF14634">
    <property type="entry name" value="zf-RING_5"/>
    <property type="match status" value="1"/>
</dbReference>
<dbReference type="InterPro" id="IPR001841">
    <property type="entry name" value="Znf_RING"/>
</dbReference>
<evidence type="ECO:0000259" key="5">
    <source>
        <dbReference type="PROSITE" id="PS50089"/>
    </source>
</evidence>
<evidence type="ECO:0000256" key="2">
    <source>
        <dbReference type="ARBA" id="ARBA00022771"/>
    </source>
</evidence>
<dbReference type="SMART" id="SM00184">
    <property type="entry name" value="RING"/>
    <property type="match status" value="1"/>
</dbReference>
<dbReference type="AlphaFoldDB" id="A0A0C9VVW3"/>
<keyword evidence="2 4" id="KW-0863">Zinc-finger</keyword>
<evidence type="ECO:0000313" key="6">
    <source>
        <dbReference type="EMBL" id="KIJ62290.1"/>
    </source>
</evidence>
<evidence type="ECO:0000256" key="4">
    <source>
        <dbReference type="PROSITE-ProRule" id="PRU00175"/>
    </source>
</evidence>
<proteinExistence type="predicted"/>
<evidence type="ECO:0000313" key="7">
    <source>
        <dbReference type="Proteomes" id="UP000053820"/>
    </source>
</evidence>
<dbReference type="OrthoDB" id="6105938at2759"/>
<dbReference type="InterPro" id="IPR013083">
    <property type="entry name" value="Znf_RING/FYVE/PHD"/>
</dbReference>
<dbReference type="InterPro" id="IPR017907">
    <property type="entry name" value="Znf_RING_CS"/>
</dbReference>
<keyword evidence="7" id="KW-1185">Reference proteome</keyword>
<evidence type="ECO:0000256" key="3">
    <source>
        <dbReference type="ARBA" id="ARBA00022833"/>
    </source>
</evidence>
<gene>
    <name evidence="6" type="ORF">HYDPIDRAFT_114784</name>
</gene>
<organism evidence="6 7">
    <name type="scientific">Hydnomerulius pinastri MD-312</name>
    <dbReference type="NCBI Taxonomy" id="994086"/>
    <lineage>
        <taxon>Eukaryota</taxon>
        <taxon>Fungi</taxon>
        <taxon>Dikarya</taxon>
        <taxon>Basidiomycota</taxon>
        <taxon>Agaricomycotina</taxon>
        <taxon>Agaricomycetes</taxon>
        <taxon>Agaricomycetidae</taxon>
        <taxon>Boletales</taxon>
        <taxon>Boletales incertae sedis</taxon>
        <taxon>Leucogyrophana</taxon>
    </lineage>
</organism>
<dbReference type="Gene3D" id="3.30.40.10">
    <property type="entry name" value="Zinc/RING finger domain, C3HC4 (zinc finger)"/>
    <property type="match status" value="1"/>
</dbReference>
<dbReference type="EMBL" id="KN839856">
    <property type="protein sequence ID" value="KIJ62290.1"/>
    <property type="molecule type" value="Genomic_DNA"/>
</dbReference>
<name>A0A0C9VVW3_9AGAM</name>
<dbReference type="Proteomes" id="UP000053820">
    <property type="component" value="Unassembled WGS sequence"/>
</dbReference>
<sequence>MLVVHPASLCDVCLDPYSISSEPANSPHAIACGHIFCFTCLRNLSPSACPLCRKAFQPDRVKKLHVAGPPELDGAAEEALEAQAHLLLQRVALVSGDDVPEDEIVDVVTDVDQWLSSQSNDPNSHRPIRAAVAALQRHKALQDQNLRDTAECRRARRELKISKRNAEHDHKTSRAVEESLLSRIHEIEHEHAM</sequence>
<evidence type="ECO:0000256" key="1">
    <source>
        <dbReference type="ARBA" id="ARBA00022723"/>
    </source>
</evidence>
<protein>
    <submittedName>
        <fullName evidence="6">Unplaced genomic scaffold scaffold_22, whole genome shotgun sequence</fullName>
    </submittedName>
</protein>
<dbReference type="SUPFAM" id="SSF57850">
    <property type="entry name" value="RING/U-box"/>
    <property type="match status" value="1"/>
</dbReference>
<dbReference type="GO" id="GO:0008270">
    <property type="term" value="F:zinc ion binding"/>
    <property type="evidence" value="ECO:0007669"/>
    <property type="project" value="UniProtKB-KW"/>
</dbReference>